<name>A0ABW3MET3_9PSEU</name>
<dbReference type="SUPFAM" id="SSF54427">
    <property type="entry name" value="NTF2-like"/>
    <property type="match status" value="1"/>
</dbReference>
<comment type="caution">
    <text evidence="1">The sequence shown here is derived from an EMBL/GenBank/DDBJ whole genome shotgun (WGS) entry which is preliminary data.</text>
</comment>
<sequence length="147" mass="16741">MTVSAPELTEQAIKDFAVVWYKALDRHDPLETVLPMLHNEGLEMRFPEVTARGYDGFTDWYNAVTTRFFDEEHTVRSVEVKSIENGQADVLVVVNWQCRGHDGQDARSKWFGFDAYQEWTVVMGPDGPQILVYGVCRLDPMPGSAEL</sequence>
<dbReference type="Proteomes" id="UP001597045">
    <property type="component" value="Unassembled WGS sequence"/>
</dbReference>
<organism evidence="1 2">
    <name type="scientific">Kibdelosporangium lantanae</name>
    <dbReference type="NCBI Taxonomy" id="1497396"/>
    <lineage>
        <taxon>Bacteria</taxon>
        <taxon>Bacillati</taxon>
        <taxon>Actinomycetota</taxon>
        <taxon>Actinomycetes</taxon>
        <taxon>Pseudonocardiales</taxon>
        <taxon>Pseudonocardiaceae</taxon>
        <taxon>Kibdelosporangium</taxon>
    </lineage>
</organism>
<dbReference type="InterPro" id="IPR032710">
    <property type="entry name" value="NTF2-like_dom_sf"/>
</dbReference>
<gene>
    <name evidence="1" type="ORF">ACFQ1S_28195</name>
</gene>
<evidence type="ECO:0000313" key="1">
    <source>
        <dbReference type="EMBL" id="MFD1049140.1"/>
    </source>
</evidence>
<reference evidence="2" key="1">
    <citation type="journal article" date="2019" name="Int. J. Syst. Evol. Microbiol.">
        <title>The Global Catalogue of Microorganisms (GCM) 10K type strain sequencing project: providing services to taxonomists for standard genome sequencing and annotation.</title>
        <authorList>
            <consortium name="The Broad Institute Genomics Platform"/>
            <consortium name="The Broad Institute Genome Sequencing Center for Infectious Disease"/>
            <person name="Wu L."/>
            <person name="Ma J."/>
        </authorList>
    </citation>
    <scope>NUCLEOTIDE SEQUENCE [LARGE SCALE GENOMIC DNA]</scope>
    <source>
        <strain evidence="2">JCM 31486</strain>
    </source>
</reference>
<dbReference type="EMBL" id="JBHTIS010002002">
    <property type="protein sequence ID" value="MFD1049140.1"/>
    <property type="molecule type" value="Genomic_DNA"/>
</dbReference>
<accession>A0ABW3MET3</accession>
<protein>
    <submittedName>
        <fullName evidence="1">Nuclear transport factor 2 family protein</fullName>
    </submittedName>
</protein>
<proteinExistence type="predicted"/>
<keyword evidence="2" id="KW-1185">Reference proteome</keyword>
<evidence type="ECO:0000313" key="2">
    <source>
        <dbReference type="Proteomes" id="UP001597045"/>
    </source>
</evidence>